<dbReference type="SUPFAM" id="SSF50974">
    <property type="entry name" value="Nitrous oxide reductase, N-terminal domain"/>
    <property type="match status" value="1"/>
</dbReference>
<protein>
    <submittedName>
        <fullName evidence="1">Transmembrane protein</fullName>
    </submittedName>
</protein>
<dbReference type="PATRIC" id="fig|1122169.6.peg.1945"/>
<name>A0A0W0YSY4_9GAMM</name>
<keyword evidence="1" id="KW-0812">Transmembrane</keyword>
<dbReference type="OrthoDB" id="5654229at2"/>
<dbReference type="InterPro" id="IPR011045">
    <property type="entry name" value="N2O_reductase_N"/>
</dbReference>
<dbReference type="EMBL" id="LNYW01000046">
    <property type="protein sequence ID" value="KTD59943.1"/>
    <property type="molecule type" value="Genomic_DNA"/>
</dbReference>
<gene>
    <name evidence="1" type="ORF">Lsha_1693</name>
</gene>
<comment type="caution">
    <text evidence="1">The sequence shown here is derived from an EMBL/GenBank/DDBJ whole genome shotgun (WGS) entry which is preliminary data.</text>
</comment>
<proteinExistence type="predicted"/>
<reference evidence="1 2" key="1">
    <citation type="submission" date="2015-11" db="EMBL/GenBank/DDBJ databases">
        <title>Genomic analysis of 38 Legionella species identifies large and diverse effector repertoires.</title>
        <authorList>
            <person name="Burstein D."/>
            <person name="Amaro F."/>
            <person name="Zusman T."/>
            <person name="Lifshitz Z."/>
            <person name="Cohen O."/>
            <person name="Gilbert J.A."/>
            <person name="Pupko T."/>
            <person name="Shuman H.A."/>
            <person name="Segal G."/>
        </authorList>
    </citation>
    <scope>NUCLEOTIDE SEQUENCE [LARGE SCALE GENOMIC DNA]</scope>
    <source>
        <strain evidence="1 2">ATCC 49655</strain>
    </source>
</reference>
<accession>A0A0W0YSY4</accession>
<dbReference type="AlphaFoldDB" id="A0A0W0YSY4"/>
<dbReference type="Gene3D" id="2.130.10.10">
    <property type="entry name" value="YVTN repeat-like/Quinoprotein amine dehydrogenase"/>
    <property type="match status" value="1"/>
</dbReference>
<dbReference type="RefSeq" id="WP_018575955.1">
    <property type="nucleotide sequence ID" value="NZ_KB892382.1"/>
</dbReference>
<dbReference type="InterPro" id="IPR015943">
    <property type="entry name" value="WD40/YVTN_repeat-like_dom_sf"/>
</dbReference>
<evidence type="ECO:0000313" key="1">
    <source>
        <dbReference type="EMBL" id="KTD59943.1"/>
    </source>
</evidence>
<dbReference type="STRING" id="1122169.Lsha_1693"/>
<sequence length="427" mass="44681">MAQFRIIISLTLMVLTLISSVLHADARPKFSIVPLEPQENHLKITKVGAGEVIYRVTNNTKITRTLTLTPQKGVVQKTNMPGSCPAQFTLAPNQSCSLHIEVHGNQIAREGHVGGPVVCKSNNGAADPFLCSQPSLVNSLYVTFIQIAYVSNAVSGTVSKCSLAANGTFSSCVDSGVGAQFDTPAEISIHPSLPIAYVVNSSSDSVSRCTMDNDGSFVSCTKFFGGSVPFESPEGIVLNHDGSIAYVANASSTEVSQCVLNPDGTFNNCVVAGTVPSSNTPFGIALNSAGTFAYVTCCDAVIKCFIKSNGAFGACIDSGVGATFNFANGIVINKSDTIAYVVDQGIPGYGISVCQMFKGALVSCRLFTLPAFFDVPSDIVLNRSETLAYISTDNTVAVCAIRPDGNLEQCVNSGGSFDDARGIALSP</sequence>
<evidence type="ECO:0000313" key="2">
    <source>
        <dbReference type="Proteomes" id="UP000054600"/>
    </source>
</evidence>
<dbReference type="Proteomes" id="UP000054600">
    <property type="component" value="Unassembled WGS sequence"/>
</dbReference>
<dbReference type="eggNOG" id="COG3391">
    <property type="taxonomic scope" value="Bacteria"/>
</dbReference>
<organism evidence="1 2">
    <name type="scientific">Legionella shakespearei DSM 23087</name>
    <dbReference type="NCBI Taxonomy" id="1122169"/>
    <lineage>
        <taxon>Bacteria</taxon>
        <taxon>Pseudomonadati</taxon>
        <taxon>Pseudomonadota</taxon>
        <taxon>Gammaproteobacteria</taxon>
        <taxon>Legionellales</taxon>
        <taxon>Legionellaceae</taxon>
        <taxon>Legionella</taxon>
    </lineage>
</organism>
<keyword evidence="1" id="KW-0472">Membrane</keyword>
<keyword evidence="2" id="KW-1185">Reference proteome</keyword>